<sequence length="105" mass="11551">MNRNLTLIMTLILSLYAVGSQADITNLDTTTVSNTPILIAEANTMSSEKTITLALNKTSVKKLSNKQIAAMLPEDADKTNIPRQRKAIKIGFYWSKSRKLIPLGS</sequence>
<feature type="chain" id="PRO_5012847080" evidence="1">
    <location>
        <begin position="23"/>
        <end position="105"/>
    </location>
</feature>
<keyword evidence="3" id="KW-1185">Reference proteome</keyword>
<dbReference type="AlphaFoldDB" id="A0A1Y0I6G6"/>
<evidence type="ECO:0000313" key="2">
    <source>
        <dbReference type="EMBL" id="ARU55024.1"/>
    </source>
</evidence>
<feature type="signal peptide" evidence="1">
    <location>
        <begin position="1"/>
        <end position="22"/>
    </location>
</feature>
<dbReference type="RefSeq" id="WP_087460170.1">
    <property type="nucleotide sequence ID" value="NZ_CP021425.1"/>
</dbReference>
<dbReference type="EMBL" id="CP021425">
    <property type="protein sequence ID" value="ARU55024.1"/>
    <property type="molecule type" value="Genomic_DNA"/>
</dbReference>
<accession>A0A1Y0I6G6</accession>
<keyword evidence="1" id="KW-0732">Signal</keyword>
<gene>
    <name evidence="2" type="ORF">OLMES_0937</name>
</gene>
<protein>
    <submittedName>
        <fullName evidence="2">Uncharacterized protein</fullName>
    </submittedName>
</protein>
<dbReference type="Proteomes" id="UP000196027">
    <property type="component" value="Chromosome"/>
</dbReference>
<reference evidence="2 3" key="1">
    <citation type="submission" date="2017-05" db="EMBL/GenBank/DDBJ databases">
        <title>Genomic insights into alkan degradation activity of Oleiphilus messinensis.</title>
        <authorList>
            <person name="Kozyavkin S.A."/>
            <person name="Slesarev A.I."/>
            <person name="Golyshin P.N."/>
            <person name="Korzhenkov A."/>
            <person name="Golyshina O.N."/>
            <person name="Toshchakov S.V."/>
        </authorList>
    </citation>
    <scope>NUCLEOTIDE SEQUENCE [LARGE SCALE GENOMIC DNA]</scope>
    <source>
        <strain evidence="2 3">ME102</strain>
    </source>
</reference>
<name>A0A1Y0I6G6_9GAMM</name>
<organism evidence="2 3">
    <name type="scientific">Oleiphilus messinensis</name>
    <dbReference type="NCBI Taxonomy" id="141451"/>
    <lineage>
        <taxon>Bacteria</taxon>
        <taxon>Pseudomonadati</taxon>
        <taxon>Pseudomonadota</taxon>
        <taxon>Gammaproteobacteria</taxon>
        <taxon>Oceanospirillales</taxon>
        <taxon>Oleiphilaceae</taxon>
        <taxon>Oleiphilus</taxon>
    </lineage>
</organism>
<evidence type="ECO:0000256" key="1">
    <source>
        <dbReference type="SAM" id="SignalP"/>
    </source>
</evidence>
<evidence type="ECO:0000313" key="3">
    <source>
        <dbReference type="Proteomes" id="UP000196027"/>
    </source>
</evidence>
<dbReference type="KEGG" id="ome:OLMES_0937"/>
<proteinExistence type="predicted"/>